<name>A0ABY7E876_MYAAR</name>
<sequence>MDASYGRNPPKITNFTSNVEEQYLYLHEAITELLDPVGQIFTPGNSLRLRSTATEERKLKKEFKAITTSIVNVKSDFEENDYDSRRMPDGLLPENICKSIDKTVIPDNQAPPSNMTSSGH</sequence>
<reference evidence="1" key="1">
    <citation type="submission" date="2022-11" db="EMBL/GenBank/DDBJ databases">
        <title>Centuries of genome instability and evolution in soft-shell clam transmissible cancer (bioRxiv).</title>
        <authorList>
            <person name="Hart S.F.M."/>
            <person name="Yonemitsu M.A."/>
            <person name="Giersch R.M."/>
            <person name="Beal B.F."/>
            <person name="Arriagada G."/>
            <person name="Davis B.W."/>
            <person name="Ostrander E.A."/>
            <person name="Goff S.P."/>
            <person name="Metzger M.J."/>
        </authorList>
    </citation>
    <scope>NUCLEOTIDE SEQUENCE</scope>
    <source>
        <strain evidence="1">MELC-2E11</strain>
        <tissue evidence="1">Siphon/mantle</tissue>
    </source>
</reference>
<evidence type="ECO:0000313" key="2">
    <source>
        <dbReference type="Proteomes" id="UP001164746"/>
    </source>
</evidence>
<dbReference type="EMBL" id="CP111016">
    <property type="protein sequence ID" value="WAR06202.1"/>
    <property type="molecule type" value="Genomic_DNA"/>
</dbReference>
<organism evidence="1 2">
    <name type="scientific">Mya arenaria</name>
    <name type="common">Soft-shell clam</name>
    <dbReference type="NCBI Taxonomy" id="6604"/>
    <lineage>
        <taxon>Eukaryota</taxon>
        <taxon>Metazoa</taxon>
        <taxon>Spiralia</taxon>
        <taxon>Lophotrochozoa</taxon>
        <taxon>Mollusca</taxon>
        <taxon>Bivalvia</taxon>
        <taxon>Autobranchia</taxon>
        <taxon>Heteroconchia</taxon>
        <taxon>Euheterodonta</taxon>
        <taxon>Imparidentia</taxon>
        <taxon>Neoheterodontei</taxon>
        <taxon>Myida</taxon>
        <taxon>Myoidea</taxon>
        <taxon>Myidae</taxon>
        <taxon>Mya</taxon>
    </lineage>
</organism>
<proteinExistence type="predicted"/>
<protein>
    <submittedName>
        <fullName evidence="1">Uncharacterized protein</fullName>
    </submittedName>
</protein>
<accession>A0ABY7E876</accession>
<dbReference type="Proteomes" id="UP001164746">
    <property type="component" value="Chromosome 5"/>
</dbReference>
<evidence type="ECO:0000313" key="1">
    <source>
        <dbReference type="EMBL" id="WAR06202.1"/>
    </source>
</evidence>
<keyword evidence="2" id="KW-1185">Reference proteome</keyword>
<gene>
    <name evidence="1" type="ORF">MAR_021571</name>
</gene>